<dbReference type="PROSITE" id="PS51257">
    <property type="entry name" value="PROKAR_LIPOPROTEIN"/>
    <property type="match status" value="1"/>
</dbReference>
<name>W0RLU5_9BACT</name>
<dbReference type="AlphaFoldDB" id="W0RLU5"/>
<dbReference type="Pfam" id="PF07980">
    <property type="entry name" value="SusD_RagB"/>
    <property type="match status" value="1"/>
</dbReference>
<sequence length="545" mass="59325">MKRTHTVLALTALVGAAGCSDLKEVPVTGVAADYFQSTAGANAAVTGTYAQLRAFYGGEQEIRMTMVGTDSWDKGGQLLDQSYWNDYTPQLNGSAGGSANDLLGKWQAGYSAINAANTASASIGSATGIDATTKNTRLGEARFLRALLYFNLVRTYGALQLNLEPTQGVVTTATRTSPDSVYAVGIIPDLQFAIANLPVKQTELYRATKGAAQTLLAEVYLTRAKQGDFDLARDLATAVINSGAYKLNPNYRSLFCANTDDLTGPCSYAPAQKTDPEIIFSVQFVGDGGTDTFGNNLHLYWVMAYDLSGIAVPTLARTPAYGRPYRRVRPTLHLLNLWNRATDSRYDATFQTLWRQPNGDTAIFMPGTATANKVGQGRKYGQNEYGVDLFPTMKKWLDQTRADANTFPGHRDRTLWRLADAYLLRAEANIRAGRPSEAIADINVLRTRAAKPGADNTISASEMTSFNASPIDFLLDERERELAGEEGRWYTLARQGTDVFLRRIKSFNASAAPNVKATHIVRPIPQTQIDRTEGGAAAFPQNPGY</sequence>
<dbReference type="Pfam" id="PF14322">
    <property type="entry name" value="SusD-like_3"/>
    <property type="match status" value="1"/>
</dbReference>
<comment type="subcellular location">
    <subcellularLocation>
        <location evidence="1">Cell outer membrane</location>
    </subcellularLocation>
</comment>
<dbReference type="STRING" id="861299.J421_4522"/>
<evidence type="ECO:0000313" key="8">
    <source>
        <dbReference type="EMBL" id="AHG92059.1"/>
    </source>
</evidence>
<keyword evidence="3" id="KW-0732">Signal</keyword>
<keyword evidence="5" id="KW-0998">Cell outer membrane</keyword>
<feature type="domain" description="SusD-like N-terminal" evidence="7">
    <location>
        <begin position="81"/>
        <end position="221"/>
    </location>
</feature>
<keyword evidence="4" id="KW-0472">Membrane</keyword>
<dbReference type="OrthoDB" id="5694214at2"/>
<proteinExistence type="inferred from homology"/>
<dbReference type="Proteomes" id="UP000019151">
    <property type="component" value="Chromosome"/>
</dbReference>
<dbReference type="KEGG" id="gba:J421_4522"/>
<evidence type="ECO:0000256" key="1">
    <source>
        <dbReference type="ARBA" id="ARBA00004442"/>
    </source>
</evidence>
<organism evidence="8 9">
    <name type="scientific">Gemmatirosa kalamazoonensis</name>
    <dbReference type="NCBI Taxonomy" id="861299"/>
    <lineage>
        <taxon>Bacteria</taxon>
        <taxon>Pseudomonadati</taxon>
        <taxon>Gemmatimonadota</taxon>
        <taxon>Gemmatimonadia</taxon>
        <taxon>Gemmatimonadales</taxon>
        <taxon>Gemmatimonadaceae</taxon>
        <taxon>Gemmatirosa</taxon>
    </lineage>
</organism>
<evidence type="ECO:0000256" key="2">
    <source>
        <dbReference type="ARBA" id="ARBA00006275"/>
    </source>
</evidence>
<evidence type="ECO:0000256" key="4">
    <source>
        <dbReference type="ARBA" id="ARBA00023136"/>
    </source>
</evidence>
<dbReference type="eggNOG" id="COG0436">
    <property type="taxonomic scope" value="Bacteria"/>
</dbReference>
<feature type="domain" description="RagB/SusD" evidence="6">
    <location>
        <begin position="308"/>
        <end position="545"/>
    </location>
</feature>
<accession>W0RLU5</accession>
<keyword evidence="9" id="KW-1185">Reference proteome</keyword>
<dbReference type="Gene3D" id="1.25.40.390">
    <property type="match status" value="1"/>
</dbReference>
<dbReference type="RefSeq" id="WP_158508877.1">
    <property type="nucleotide sequence ID" value="NZ_CP007128.1"/>
</dbReference>
<evidence type="ECO:0000313" key="9">
    <source>
        <dbReference type="Proteomes" id="UP000019151"/>
    </source>
</evidence>
<evidence type="ECO:0000259" key="6">
    <source>
        <dbReference type="Pfam" id="PF07980"/>
    </source>
</evidence>
<gene>
    <name evidence="8" type="ORF">J421_4522</name>
</gene>
<evidence type="ECO:0000256" key="3">
    <source>
        <dbReference type="ARBA" id="ARBA00022729"/>
    </source>
</evidence>
<evidence type="ECO:0000259" key="7">
    <source>
        <dbReference type="Pfam" id="PF14322"/>
    </source>
</evidence>
<dbReference type="InterPro" id="IPR033985">
    <property type="entry name" value="SusD-like_N"/>
</dbReference>
<dbReference type="GO" id="GO:0009279">
    <property type="term" value="C:cell outer membrane"/>
    <property type="evidence" value="ECO:0007669"/>
    <property type="project" value="UniProtKB-SubCell"/>
</dbReference>
<dbReference type="HOGENOM" id="CLU_015553_1_4_0"/>
<dbReference type="InterPro" id="IPR012944">
    <property type="entry name" value="SusD_RagB_dom"/>
</dbReference>
<dbReference type="InParanoid" id="W0RLU5"/>
<comment type="similarity">
    <text evidence="2">Belongs to the SusD family.</text>
</comment>
<dbReference type="SUPFAM" id="SSF48452">
    <property type="entry name" value="TPR-like"/>
    <property type="match status" value="1"/>
</dbReference>
<evidence type="ECO:0000256" key="5">
    <source>
        <dbReference type="ARBA" id="ARBA00023237"/>
    </source>
</evidence>
<dbReference type="PATRIC" id="fig|861299.3.peg.4578"/>
<protein>
    <submittedName>
        <fullName evidence="8">RagB/SusD domain-containing protein</fullName>
    </submittedName>
</protein>
<dbReference type="EMBL" id="CP007128">
    <property type="protein sequence ID" value="AHG92059.1"/>
    <property type="molecule type" value="Genomic_DNA"/>
</dbReference>
<reference evidence="8 9" key="1">
    <citation type="journal article" date="2014" name="Genome Announc.">
        <title>Genome Sequence and Methylome of Soil Bacterium Gemmatirosa kalamazoonensis KBS708T, a Member of the Rarely Cultivated Gemmatimonadetes Phylum.</title>
        <authorList>
            <person name="Debruyn J.M."/>
            <person name="Radosevich M."/>
            <person name="Wommack K.E."/>
            <person name="Polson S.W."/>
            <person name="Hauser L.J."/>
            <person name="Fawaz M.N."/>
            <person name="Korlach J."/>
            <person name="Tsai Y.C."/>
        </authorList>
    </citation>
    <scope>NUCLEOTIDE SEQUENCE [LARGE SCALE GENOMIC DNA]</scope>
    <source>
        <strain evidence="8 9">KBS708</strain>
    </source>
</reference>
<dbReference type="InterPro" id="IPR011990">
    <property type="entry name" value="TPR-like_helical_dom_sf"/>
</dbReference>